<reference evidence="2" key="1">
    <citation type="submission" date="2022-04" db="EMBL/GenBank/DDBJ databases">
        <title>Complete genome sequence of a cyanobacterium, Nostoc sp. SO-36, isolated in Antarctica.</title>
        <authorList>
            <person name="Kanesaki Y."/>
            <person name="Effendi D."/>
            <person name="Sakamoto T."/>
            <person name="Ohtani S."/>
            <person name="Awai K."/>
        </authorList>
    </citation>
    <scope>NUCLEOTIDE SEQUENCE</scope>
    <source>
        <strain evidence="2">SO-36</strain>
        <plasmid evidence="2">pANSO36A</plasmid>
    </source>
</reference>
<geneLocation type="plasmid" evidence="2 3">
    <name>pANSO36A</name>
</geneLocation>
<dbReference type="Pfam" id="PF01243">
    <property type="entry name" value="PNPOx_N"/>
    <property type="match status" value="1"/>
</dbReference>
<dbReference type="Proteomes" id="UP001055453">
    <property type="component" value="Plasmid pANSO36A"/>
</dbReference>
<dbReference type="PANTHER" id="PTHR42815">
    <property type="entry name" value="FAD-BINDING, PUTATIVE (AFU_ORTHOLOGUE AFUA_6G07600)-RELATED"/>
    <property type="match status" value="1"/>
</dbReference>
<dbReference type="SUPFAM" id="SSF50475">
    <property type="entry name" value="FMN-binding split barrel"/>
    <property type="match status" value="1"/>
</dbReference>
<feature type="domain" description="Pyridoxamine 5'-phosphate oxidase N-terminal" evidence="1">
    <location>
        <begin position="35"/>
        <end position="133"/>
    </location>
</feature>
<accession>A0ABN6QBA6</accession>
<dbReference type="PANTHER" id="PTHR42815:SF2">
    <property type="entry name" value="FAD-BINDING, PUTATIVE (AFU_ORTHOLOGUE AFUA_6G07600)-RELATED"/>
    <property type="match status" value="1"/>
</dbReference>
<gene>
    <name evidence="2" type="ORF">ANSO36C_62830</name>
</gene>
<dbReference type="EMBL" id="AP025733">
    <property type="protein sequence ID" value="BDI20481.1"/>
    <property type="molecule type" value="Genomic_DNA"/>
</dbReference>
<dbReference type="InterPro" id="IPR012349">
    <property type="entry name" value="Split_barrel_FMN-bd"/>
</dbReference>
<keyword evidence="3" id="KW-1185">Reference proteome</keyword>
<dbReference type="InterPro" id="IPR011576">
    <property type="entry name" value="Pyridox_Oxase_N"/>
</dbReference>
<keyword evidence="2" id="KW-0614">Plasmid</keyword>
<protein>
    <submittedName>
        <fullName evidence="2">Pyridoxamine 5'-phosphate oxidase</fullName>
    </submittedName>
</protein>
<sequence length="202" mass="22793">MLLLLELKPRSHNGGSRQTYERYIANGPANDSITLEIAEFIAHLDGFYLGTVSSNGYPYIQFRGGAPGFLKVLNEKTLGFADFSGNVQYITVGNLEGEAKAFLFLMDYRQRRRIKVWGKAEYVEGDSALIERLRIPGYPAKVERAILFHVEALSENCSQHIPIRYSATEVEAMMAPLLARIEELEQKLDEFTPQTLSDRNSV</sequence>
<evidence type="ECO:0000313" key="2">
    <source>
        <dbReference type="EMBL" id="BDI20481.1"/>
    </source>
</evidence>
<evidence type="ECO:0000313" key="3">
    <source>
        <dbReference type="Proteomes" id="UP001055453"/>
    </source>
</evidence>
<proteinExistence type="predicted"/>
<name>A0ABN6QBA6_NOSCO</name>
<organism evidence="2 3">
    <name type="scientific">Nostoc cf. commune SO-36</name>
    <dbReference type="NCBI Taxonomy" id="449208"/>
    <lineage>
        <taxon>Bacteria</taxon>
        <taxon>Bacillati</taxon>
        <taxon>Cyanobacteriota</taxon>
        <taxon>Cyanophyceae</taxon>
        <taxon>Nostocales</taxon>
        <taxon>Nostocaceae</taxon>
        <taxon>Nostoc</taxon>
    </lineage>
</organism>
<dbReference type="Gene3D" id="2.30.110.10">
    <property type="entry name" value="Electron Transport, Fmn-binding Protein, Chain A"/>
    <property type="match status" value="1"/>
</dbReference>
<evidence type="ECO:0000259" key="1">
    <source>
        <dbReference type="Pfam" id="PF01243"/>
    </source>
</evidence>